<dbReference type="EMBL" id="AP014809">
    <property type="protein sequence ID" value="BAU92357.1"/>
    <property type="molecule type" value="Genomic_DNA"/>
</dbReference>
<evidence type="ECO:0000256" key="1">
    <source>
        <dbReference type="SAM" id="MobiDB-lite"/>
    </source>
</evidence>
<sequence length="169" mass="18700">MRGETRTDSTAIIRVVGALPTCPGEGMQRAPANRSVAATTVRLRTATGLREDIASLKRSGYDWDEADALTMESGRAARISGAGTNPAREIVNSLHPVRFALHEKRSKIRRRRRKSEDHPVAGSHVRGLRPRSLRPAATPVRHTPSKSRLTSAPWEQFQPNALEFLSFSR</sequence>
<gene>
    <name evidence="2" type="primary">ruvA</name>
    <name evidence="2" type="ORF">MPPM_3752</name>
</gene>
<keyword evidence="2" id="KW-0378">Hydrolase</keyword>
<organism evidence="2 3">
    <name type="scientific">Methylorubrum populi</name>
    <dbReference type="NCBI Taxonomy" id="223967"/>
    <lineage>
        <taxon>Bacteria</taxon>
        <taxon>Pseudomonadati</taxon>
        <taxon>Pseudomonadota</taxon>
        <taxon>Alphaproteobacteria</taxon>
        <taxon>Hyphomicrobiales</taxon>
        <taxon>Methylobacteriaceae</taxon>
        <taxon>Methylorubrum</taxon>
    </lineage>
</organism>
<evidence type="ECO:0000313" key="2">
    <source>
        <dbReference type="EMBL" id="BAU92357.1"/>
    </source>
</evidence>
<accession>A0A160PGC4</accession>
<proteinExistence type="predicted"/>
<evidence type="ECO:0000313" key="3">
    <source>
        <dbReference type="Proteomes" id="UP000218288"/>
    </source>
</evidence>
<feature type="region of interest" description="Disordered" evidence="1">
    <location>
        <begin position="105"/>
        <end position="154"/>
    </location>
</feature>
<reference evidence="2 3" key="1">
    <citation type="journal article" date="2016" name="Genome Announc.">
        <title>Complete Genome Sequence of Methylobacterium populi P-1M, Isolated from Pink-Pigmented Household Biofilm.</title>
        <authorList>
            <person name="Morohoshi T."/>
            <person name="Ikeda T."/>
        </authorList>
    </citation>
    <scope>NUCLEOTIDE SEQUENCE [LARGE SCALE GENOMIC DNA]</scope>
    <source>
        <strain evidence="2 3">P-1M</strain>
    </source>
</reference>
<dbReference type="AlphaFoldDB" id="A0A160PGC4"/>
<protein>
    <submittedName>
        <fullName evidence="2">Holliday junction ATP-dependent DNA helicase RuvA</fullName>
    </submittedName>
</protein>
<name>A0A160PGC4_9HYPH</name>
<keyword evidence="2" id="KW-0347">Helicase</keyword>
<keyword evidence="2" id="KW-0067">ATP-binding</keyword>
<keyword evidence="2" id="KW-0547">Nucleotide-binding</keyword>
<dbReference type="GO" id="GO:0004386">
    <property type="term" value="F:helicase activity"/>
    <property type="evidence" value="ECO:0007669"/>
    <property type="project" value="UniProtKB-KW"/>
</dbReference>
<dbReference type="Proteomes" id="UP000218288">
    <property type="component" value="Chromosome"/>
</dbReference>